<evidence type="ECO:0000313" key="3">
    <source>
        <dbReference type="Proteomes" id="UP001205311"/>
    </source>
</evidence>
<sequence>MERIDDAPEPVDRLTDEEAAFWRFVRFGELPPRVLPDDMVGTVETEQPSLPADRPFDPGEYGG</sequence>
<evidence type="ECO:0000313" key="2">
    <source>
        <dbReference type="EMBL" id="MCP2256446.1"/>
    </source>
</evidence>
<keyword evidence="3" id="KW-1185">Reference proteome</keyword>
<evidence type="ECO:0000256" key="1">
    <source>
        <dbReference type="SAM" id="MobiDB-lite"/>
    </source>
</evidence>
<name>A0ABT1HLQ2_STRSD</name>
<gene>
    <name evidence="2" type="ORF">LX15_000129</name>
</gene>
<organism evidence="2 3">
    <name type="scientific">Streptoalloteichus tenebrarius (strain ATCC 17920 / DSM 40477 / JCM 4838 / CBS 697.72 / NBRC 16177 / NCIMB 11028 / NRRL B-12390 / A12253. 1 / ISP 5477)</name>
    <name type="common">Streptomyces tenebrarius</name>
    <dbReference type="NCBI Taxonomy" id="1933"/>
    <lineage>
        <taxon>Bacteria</taxon>
        <taxon>Bacillati</taxon>
        <taxon>Actinomycetota</taxon>
        <taxon>Actinomycetes</taxon>
        <taxon>Pseudonocardiales</taxon>
        <taxon>Pseudonocardiaceae</taxon>
        <taxon>Streptoalloteichus</taxon>
    </lineage>
</organism>
<comment type="caution">
    <text evidence="2">The sequence shown here is derived from an EMBL/GenBank/DDBJ whole genome shotgun (WGS) entry which is preliminary data.</text>
</comment>
<reference evidence="2 3" key="1">
    <citation type="submission" date="2022-06" db="EMBL/GenBank/DDBJ databases">
        <title>Genomic Encyclopedia of Archaeal and Bacterial Type Strains, Phase II (KMG-II): from individual species to whole genera.</title>
        <authorList>
            <person name="Goeker M."/>
        </authorList>
    </citation>
    <scope>NUCLEOTIDE SEQUENCE [LARGE SCALE GENOMIC DNA]</scope>
    <source>
        <strain evidence="2 3">DSM 40477</strain>
    </source>
</reference>
<proteinExistence type="predicted"/>
<protein>
    <submittedName>
        <fullName evidence="2">Uncharacterized protein</fullName>
    </submittedName>
</protein>
<dbReference type="EMBL" id="JAMTCP010000001">
    <property type="protein sequence ID" value="MCP2256446.1"/>
    <property type="molecule type" value="Genomic_DNA"/>
</dbReference>
<feature type="region of interest" description="Disordered" evidence="1">
    <location>
        <begin position="42"/>
        <end position="63"/>
    </location>
</feature>
<dbReference type="Proteomes" id="UP001205311">
    <property type="component" value="Unassembled WGS sequence"/>
</dbReference>
<accession>A0ABT1HLQ2</accession>